<dbReference type="PANTHER" id="PTHR30126:SF94">
    <property type="entry name" value="LYSR FAMILY TRANSCRIPTIONAL REGULATOR"/>
    <property type="match status" value="1"/>
</dbReference>
<dbReference type="AlphaFoldDB" id="A0AAU7CI03"/>
<dbReference type="SUPFAM" id="SSF46785">
    <property type="entry name" value="Winged helix' DNA-binding domain"/>
    <property type="match status" value="1"/>
</dbReference>
<dbReference type="RefSeq" id="WP_406697955.1">
    <property type="nucleotide sequence ID" value="NZ_CP155447.1"/>
</dbReference>
<dbReference type="InterPro" id="IPR005119">
    <property type="entry name" value="LysR_subst-bd"/>
</dbReference>
<dbReference type="Pfam" id="PF03466">
    <property type="entry name" value="LysR_substrate"/>
    <property type="match status" value="1"/>
</dbReference>
<evidence type="ECO:0000256" key="2">
    <source>
        <dbReference type="ARBA" id="ARBA00023015"/>
    </source>
</evidence>
<sequence>MPLPTSQRHAYKEITLPQIRCFCDSVRLGSFKAAAKSLGLSHPTVLSQVHSLEHHLGAKLLETHARGCRPTAEGRLLAVMVAPLVAGFNSLEHTFQEVRGKEVQRLIVATTPRIIVDDLPNCVVAFSKAWPNVQVTFEEMRMEEIPEAVETGKADLGLTTTSSPTPGNAWIAFEPAYELEVVLVTPKDHPLARRRKVSARDLSEYPLVNASPGILDPAVSIALKMLNAFQAEPRRVEAANAAAVLRYVELGFGVGLTLRVPSHLADPKFHERSLSRELGRVKVHLVWRKGSLMMPHARAFADLVKVFLNRKSSKPKQA</sequence>
<dbReference type="InterPro" id="IPR036390">
    <property type="entry name" value="WH_DNA-bd_sf"/>
</dbReference>
<dbReference type="PANTHER" id="PTHR30126">
    <property type="entry name" value="HTH-TYPE TRANSCRIPTIONAL REGULATOR"/>
    <property type="match status" value="1"/>
</dbReference>
<keyword evidence="2" id="KW-0805">Transcription regulation</keyword>
<gene>
    <name evidence="6" type="ORF">V5E97_03785</name>
</gene>
<evidence type="ECO:0000256" key="3">
    <source>
        <dbReference type="ARBA" id="ARBA00023125"/>
    </source>
</evidence>
<dbReference type="PROSITE" id="PS50931">
    <property type="entry name" value="HTH_LYSR"/>
    <property type="match status" value="1"/>
</dbReference>
<name>A0AAU7CI03_9BACT</name>
<feature type="domain" description="HTH lysR-type" evidence="5">
    <location>
        <begin position="14"/>
        <end position="71"/>
    </location>
</feature>
<reference evidence="6" key="1">
    <citation type="submission" date="2024-05" db="EMBL/GenBank/DDBJ databases">
        <title>Planctomycetes of the genus Singulisphaera possess chitinolytic capabilities.</title>
        <authorList>
            <person name="Ivanova A."/>
        </authorList>
    </citation>
    <scope>NUCLEOTIDE SEQUENCE</scope>
    <source>
        <strain evidence="6">Ch08T</strain>
    </source>
</reference>
<proteinExistence type="inferred from homology"/>
<keyword evidence="4" id="KW-0804">Transcription</keyword>
<dbReference type="GO" id="GO:0000976">
    <property type="term" value="F:transcription cis-regulatory region binding"/>
    <property type="evidence" value="ECO:0007669"/>
    <property type="project" value="TreeGrafter"/>
</dbReference>
<comment type="similarity">
    <text evidence="1">Belongs to the LysR transcriptional regulatory family.</text>
</comment>
<dbReference type="GO" id="GO:0003700">
    <property type="term" value="F:DNA-binding transcription factor activity"/>
    <property type="evidence" value="ECO:0007669"/>
    <property type="project" value="InterPro"/>
</dbReference>
<dbReference type="Gene3D" id="1.10.10.10">
    <property type="entry name" value="Winged helix-like DNA-binding domain superfamily/Winged helix DNA-binding domain"/>
    <property type="match status" value="1"/>
</dbReference>
<dbReference type="EMBL" id="CP155447">
    <property type="protein sequence ID" value="XBH05152.1"/>
    <property type="molecule type" value="Genomic_DNA"/>
</dbReference>
<dbReference type="Gene3D" id="3.40.190.290">
    <property type="match status" value="1"/>
</dbReference>
<dbReference type="Pfam" id="PF00126">
    <property type="entry name" value="HTH_1"/>
    <property type="match status" value="1"/>
</dbReference>
<evidence type="ECO:0000313" key="6">
    <source>
        <dbReference type="EMBL" id="XBH05152.1"/>
    </source>
</evidence>
<keyword evidence="3" id="KW-0238">DNA-binding</keyword>
<dbReference type="InterPro" id="IPR000847">
    <property type="entry name" value="LysR_HTH_N"/>
</dbReference>
<evidence type="ECO:0000256" key="1">
    <source>
        <dbReference type="ARBA" id="ARBA00009437"/>
    </source>
</evidence>
<organism evidence="6">
    <name type="scientific">Singulisphaera sp. Ch08</name>
    <dbReference type="NCBI Taxonomy" id="3120278"/>
    <lineage>
        <taxon>Bacteria</taxon>
        <taxon>Pseudomonadati</taxon>
        <taxon>Planctomycetota</taxon>
        <taxon>Planctomycetia</taxon>
        <taxon>Isosphaerales</taxon>
        <taxon>Isosphaeraceae</taxon>
        <taxon>Singulisphaera</taxon>
    </lineage>
</organism>
<dbReference type="InterPro" id="IPR036388">
    <property type="entry name" value="WH-like_DNA-bd_sf"/>
</dbReference>
<dbReference type="SUPFAM" id="SSF53850">
    <property type="entry name" value="Periplasmic binding protein-like II"/>
    <property type="match status" value="1"/>
</dbReference>
<evidence type="ECO:0000256" key="4">
    <source>
        <dbReference type="ARBA" id="ARBA00023163"/>
    </source>
</evidence>
<protein>
    <submittedName>
        <fullName evidence="6">LysR family transcriptional regulator</fullName>
    </submittedName>
</protein>
<accession>A0AAU7CI03</accession>
<evidence type="ECO:0000259" key="5">
    <source>
        <dbReference type="PROSITE" id="PS50931"/>
    </source>
</evidence>